<evidence type="ECO:0000313" key="17">
    <source>
        <dbReference type="EMBL" id="UBD07193.1"/>
    </source>
</evidence>
<keyword evidence="5 15" id="KW-0813">Transport</keyword>
<dbReference type="AlphaFoldDB" id="A0A8K1LZQ3"/>
<evidence type="ECO:0000256" key="12">
    <source>
        <dbReference type="ARBA" id="ARBA00023128"/>
    </source>
</evidence>
<accession>A0A8K1LZQ3</accession>
<evidence type="ECO:0000256" key="15">
    <source>
        <dbReference type="RuleBase" id="RU004430"/>
    </source>
</evidence>
<keyword evidence="13 15" id="KW-0472">Membrane</keyword>
<dbReference type="GO" id="GO:0008137">
    <property type="term" value="F:NADH dehydrogenase (ubiquinone) activity"/>
    <property type="evidence" value="ECO:0007669"/>
    <property type="project" value="UniProtKB-UniRule"/>
</dbReference>
<comment type="similarity">
    <text evidence="2 15">Belongs to the complex I subunit 6 family.</text>
</comment>
<evidence type="ECO:0000256" key="2">
    <source>
        <dbReference type="ARBA" id="ARBA00005698"/>
    </source>
</evidence>
<evidence type="ECO:0000256" key="9">
    <source>
        <dbReference type="ARBA" id="ARBA00022982"/>
    </source>
</evidence>
<keyword evidence="11 15" id="KW-0520">NAD</keyword>
<evidence type="ECO:0000256" key="6">
    <source>
        <dbReference type="ARBA" id="ARBA00022660"/>
    </source>
</evidence>
<dbReference type="GO" id="GO:0031966">
    <property type="term" value="C:mitochondrial membrane"/>
    <property type="evidence" value="ECO:0007669"/>
    <property type="project" value="UniProtKB-SubCell"/>
</dbReference>
<dbReference type="InterPro" id="IPR050269">
    <property type="entry name" value="ComplexI_Subunit6"/>
</dbReference>
<protein>
    <recommendedName>
        <fullName evidence="4 15">NADH-ubiquinone oxidoreductase chain 6</fullName>
        <ecNumber evidence="3 15">7.1.1.2</ecNumber>
    </recommendedName>
</protein>
<feature type="chain" id="PRO_5035444700" description="NADH-ubiquinone oxidoreductase chain 6" evidence="16">
    <location>
        <begin position="17"/>
        <end position="170"/>
    </location>
</feature>
<gene>
    <name evidence="17" type="primary">ND6</name>
</gene>
<dbReference type="Gene3D" id="1.20.120.1200">
    <property type="entry name" value="NADH-ubiquinone/plastoquinone oxidoreductase chain 6, subunit NuoJ"/>
    <property type="match status" value="1"/>
</dbReference>
<reference evidence="17" key="1">
    <citation type="journal article" date="2021" name="Biol. J. Linn. Soc. Lond.">
        <title>Species diversity and biogeography of an ancient frog clade from the Guiana Shield (Anura: Microhylidae: Adelastes, Otophryne, Synapturanus) exhibiting spectacular phenotypic diversification.</title>
        <authorList>
            <person name="Fouquet A."/>
            <person name="Leblanc K."/>
            <person name="Framit M."/>
            <person name="Rejaud A."/>
            <person name="Rodrigues M.T."/>
            <person name="Castroviejo-Fisher S."/>
            <person name="Peloso P.L.V."/>
            <person name="Prates I."/>
            <person name="Manzi S."/>
            <person name="Suescun U."/>
            <person name="Baroni S."/>
            <person name="Moraes L.J.C.L."/>
            <person name="Recoder R."/>
            <person name="de Souza S.M."/>
            <person name="Dal Vecchio F."/>
            <person name="Camacho A."/>
            <person name="Ghellere J.M."/>
            <person name="Rojas-Runjaic F.J.M."/>
            <person name="Gagliardi-Urrutia G."/>
            <person name="de Carvalho V.T."/>
            <person name="Gordo M."/>
            <person name="Menin M."/>
            <person name="Kok P.J.R."/>
            <person name="Hrbek T."/>
            <person name="Werneck F.P."/>
            <person name="Crawford A.J."/>
            <person name="Ron S.R."/>
            <person name="Mueses-Cisneros J.J."/>
            <person name="Rojas Zamora R.R."/>
            <person name="Pavan D."/>
            <person name="Ivo Simoes P."/>
            <person name="Ernst R."/>
            <person name="Fabre A.-C."/>
        </authorList>
    </citation>
    <scope>NUCLEOTIDE SEQUENCE</scope>
</reference>
<evidence type="ECO:0000256" key="5">
    <source>
        <dbReference type="ARBA" id="ARBA00022448"/>
    </source>
</evidence>
<dbReference type="InterPro" id="IPR001457">
    <property type="entry name" value="NADH_UbQ/plastoQ_OxRdtase_su6"/>
</dbReference>
<proteinExistence type="inferred from homology"/>
<evidence type="ECO:0000256" key="8">
    <source>
        <dbReference type="ARBA" id="ARBA00022967"/>
    </source>
</evidence>
<feature type="transmembrane region" description="Helical" evidence="15">
    <location>
        <begin position="82"/>
        <end position="100"/>
    </location>
</feature>
<dbReference type="PANTHER" id="PTHR11435">
    <property type="entry name" value="NADH UBIQUINONE OXIDOREDUCTASE SUBUNIT ND6"/>
    <property type="match status" value="1"/>
</dbReference>
<keyword evidence="7 15" id="KW-0812">Transmembrane</keyword>
<evidence type="ECO:0000256" key="13">
    <source>
        <dbReference type="ARBA" id="ARBA00023136"/>
    </source>
</evidence>
<comment type="function">
    <text evidence="15">Core subunit of the mitochondrial membrane respiratory chain NADH dehydrogenase (Complex I) which catalyzes electron transfer from NADH through the respiratory chain, using ubiquinone as an electron acceptor. Essential for the catalytic activity and assembly of complex I.</text>
</comment>
<evidence type="ECO:0000256" key="11">
    <source>
        <dbReference type="ARBA" id="ARBA00023027"/>
    </source>
</evidence>
<keyword evidence="12 15" id="KW-0496">Mitochondrion</keyword>
<evidence type="ECO:0000256" key="16">
    <source>
        <dbReference type="SAM" id="SignalP"/>
    </source>
</evidence>
<dbReference type="PANTHER" id="PTHR11435:SF1">
    <property type="entry name" value="NADH-UBIQUINONE OXIDOREDUCTASE CHAIN 6"/>
    <property type="match status" value="1"/>
</dbReference>
<sequence length="170" mass="17804">MVFEIWLLVGFLAVASNPSPYYAALGLVVGAGCGSLMLMKNGMVFLSLVLFLVYLGGMMVVFGYSAALVAEPYPEAWGSVGVLSYLGVYITVVVLGWLLWGGGGNGGGGEDKKDSSGEGVKGVVEEWWGVAGIFEGGGWVLFVGGWALLLTLFVVLEIVRGHYSGALRAV</sequence>
<evidence type="ECO:0000256" key="4">
    <source>
        <dbReference type="ARBA" id="ARBA00021095"/>
    </source>
</evidence>
<feature type="transmembrane region" description="Helical" evidence="15">
    <location>
        <begin position="139"/>
        <end position="159"/>
    </location>
</feature>
<dbReference type="InterPro" id="IPR042106">
    <property type="entry name" value="Nuo/plastoQ_OxRdtase_6_NuoJ"/>
</dbReference>
<organism evidence="17">
    <name type="scientific">Otophryne robusta</name>
    <name type="common">pancake frog</name>
    <dbReference type="NCBI Taxonomy" id="1271569"/>
    <lineage>
        <taxon>Eukaryota</taxon>
        <taxon>Metazoa</taxon>
        <taxon>Chordata</taxon>
        <taxon>Craniata</taxon>
        <taxon>Vertebrata</taxon>
        <taxon>Euteleostomi</taxon>
        <taxon>Amphibia</taxon>
        <taxon>Batrachia</taxon>
        <taxon>Anura</taxon>
        <taxon>Neobatrachia</taxon>
        <taxon>Microhyloidea</taxon>
        <taxon>Microhylidae</taxon>
        <taxon>Otophryninae</taxon>
        <taxon>Otophryne</taxon>
    </lineage>
</organism>
<feature type="transmembrane region" description="Helical" evidence="15">
    <location>
        <begin position="43"/>
        <end position="70"/>
    </location>
</feature>
<feature type="signal peptide" evidence="16">
    <location>
        <begin position="1"/>
        <end position="16"/>
    </location>
</feature>
<dbReference type="Pfam" id="PF00499">
    <property type="entry name" value="Oxidored_q3"/>
    <property type="match status" value="1"/>
</dbReference>
<keyword evidence="6 15" id="KW-0679">Respiratory chain</keyword>
<keyword evidence="8 15" id="KW-1278">Translocase</keyword>
<evidence type="ECO:0000256" key="14">
    <source>
        <dbReference type="ARBA" id="ARBA00049551"/>
    </source>
</evidence>
<geneLocation type="mitochondrion" evidence="17"/>
<name>A0A8K1LZQ3_9NEOB</name>
<evidence type="ECO:0000256" key="7">
    <source>
        <dbReference type="ARBA" id="ARBA00022692"/>
    </source>
</evidence>
<comment type="catalytic activity">
    <reaction evidence="14 15">
        <text>a ubiquinone + NADH + 5 H(+)(in) = a ubiquinol + NAD(+) + 4 H(+)(out)</text>
        <dbReference type="Rhea" id="RHEA:29091"/>
        <dbReference type="Rhea" id="RHEA-COMP:9565"/>
        <dbReference type="Rhea" id="RHEA-COMP:9566"/>
        <dbReference type="ChEBI" id="CHEBI:15378"/>
        <dbReference type="ChEBI" id="CHEBI:16389"/>
        <dbReference type="ChEBI" id="CHEBI:17976"/>
        <dbReference type="ChEBI" id="CHEBI:57540"/>
        <dbReference type="ChEBI" id="CHEBI:57945"/>
        <dbReference type="EC" id="7.1.1.2"/>
    </reaction>
</comment>
<evidence type="ECO:0000256" key="10">
    <source>
        <dbReference type="ARBA" id="ARBA00022989"/>
    </source>
</evidence>
<dbReference type="EC" id="7.1.1.2" evidence="3 15"/>
<evidence type="ECO:0000256" key="3">
    <source>
        <dbReference type="ARBA" id="ARBA00012944"/>
    </source>
</evidence>
<keyword evidence="10 15" id="KW-1133">Transmembrane helix</keyword>
<keyword evidence="15" id="KW-0830">Ubiquinone</keyword>
<keyword evidence="9 15" id="KW-0249">Electron transport</keyword>
<comment type="subcellular location">
    <subcellularLocation>
        <location evidence="1 15">Mitochondrion membrane</location>
        <topology evidence="1 15">Multi-pass membrane protein</topology>
    </subcellularLocation>
</comment>
<keyword evidence="16" id="KW-0732">Signal</keyword>
<evidence type="ECO:0000256" key="1">
    <source>
        <dbReference type="ARBA" id="ARBA00004225"/>
    </source>
</evidence>
<dbReference type="EMBL" id="MW305221">
    <property type="protein sequence ID" value="UBD07193.1"/>
    <property type="molecule type" value="Genomic_DNA"/>
</dbReference>